<dbReference type="AlphaFoldDB" id="A0A1F5JZ64"/>
<dbReference type="SUPFAM" id="SSF46785">
    <property type="entry name" value="Winged helix' DNA-binding domain"/>
    <property type="match status" value="1"/>
</dbReference>
<dbReference type="InterPro" id="IPR036388">
    <property type="entry name" value="WH-like_DNA-bd_sf"/>
</dbReference>
<dbReference type="Proteomes" id="UP000177258">
    <property type="component" value="Unassembled WGS sequence"/>
</dbReference>
<name>A0A1F5JZ64_9BACT</name>
<comment type="caution">
    <text evidence="1">The sequence shown here is derived from an EMBL/GenBank/DDBJ whole genome shotgun (WGS) entry which is preliminary data.</text>
</comment>
<evidence type="ECO:0000313" key="1">
    <source>
        <dbReference type="EMBL" id="OGE33731.1"/>
    </source>
</evidence>
<dbReference type="Gene3D" id="1.10.10.10">
    <property type="entry name" value="Winged helix-like DNA-binding domain superfamily/Winged helix DNA-binding domain"/>
    <property type="match status" value="1"/>
</dbReference>
<dbReference type="InterPro" id="IPR036390">
    <property type="entry name" value="WH_DNA-bd_sf"/>
</dbReference>
<proteinExistence type="predicted"/>
<gene>
    <name evidence="1" type="ORF">A3D83_00115</name>
</gene>
<dbReference type="InterPro" id="IPR011991">
    <property type="entry name" value="ArsR-like_HTH"/>
</dbReference>
<evidence type="ECO:0008006" key="3">
    <source>
        <dbReference type="Google" id="ProtNLM"/>
    </source>
</evidence>
<sequence length="226" mass="26310">MDSDCSGRIKSKLLNPPWRDDFLPGKEVKTMLEELFVSRVRVKILQLFLSSPTDSLYHVREIVRRVSEEINAVRRELGRMEKFGMVSSEWRANRRLYRFRKDYIYYRELLGLVAKTTGLGGAIVKNKGKLGRIKYAMVATRYLKNDSAQTEDVDLLIVGQIVSPELQSIIADEQVKRENEINYSFMDEAEFNFRVKRRDPFILRVIIQPKIMLLGDEEDLLSGMVI</sequence>
<dbReference type="EMBL" id="MFDB01000006">
    <property type="protein sequence ID" value="OGE33731.1"/>
    <property type="molecule type" value="Genomic_DNA"/>
</dbReference>
<reference evidence="1 2" key="1">
    <citation type="journal article" date="2016" name="Nat. Commun.">
        <title>Thousands of microbial genomes shed light on interconnected biogeochemical processes in an aquifer system.</title>
        <authorList>
            <person name="Anantharaman K."/>
            <person name="Brown C.T."/>
            <person name="Hug L.A."/>
            <person name="Sharon I."/>
            <person name="Castelle C.J."/>
            <person name="Probst A.J."/>
            <person name="Thomas B.C."/>
            <person name="Singh A."/>
            <person name="Wilkins M.J."/>
            <person name="Karaoz U."/>
            <person name="Brodie E.L."/>
            <person name="Williams K.H."/>
            <person name="Hubbard S.S."/>
            <person name="Banfield J.F."/>
        </authorList>
    </citation>
    <scope>NUCLEOTIDE SEQUENCE [LARGE SCALE GENOMIC DNA]</scope>
</reference>
<evidence type="ECO:0000313" key="2">
    <source>
        <dbReference type="Proteomes" id="UP000177258"/>
    </source>
</evidence>
<organism evidence="1 2">
    <name type="scientific">Candidatus Daviesbacteria bacterium RIFCSPHIGHO2_02_FULL_41_10</name>
    <dbReference type="NCBI Taxonomy" id="1797774"/>
    <lineage>
        <taxon>Bacteria</taxon>
        <taxon>Candidatus Daviesiibacteriota</taxon>
    </lineage>
</organism>
<protein>
    <recommendedName>
        <fullName evidence="3">HTH arsR-type domain-containing protein</fullName>
    </recommendedName>
</protein>
<dbReference type="CDD" id="cd00090">
    <property type="entry name" value="HTH_ARSR"/>
    <property type="match status" value="1"/>
</dbReference>
<accession>A0A1F5JZ64</accession>